<evidence type="ECO:0000313" key="2">
    <source>
        <dbReference type="Proteomes" id="UP000001340"/>
    </source>
</evidence>
<proteinExistence type="predicted"/>
<evidence type="ECO:0000313" key="1">
    <source>
        <dbReference type="EMBL" id="EKR55649.1"/>
    </source>
</evidence>
<dbReference type="AlphaFoldDB" id="A0A0E2DJ33"/>
<gene>
    <name evidence="1" type="ORF">LEP1GSC105_2401</name>
</gene>
<reference evidence="1 2" key="1">
    <citation type="submission" date="2012-10" db="EMBL/GenBank/DDBJ databases">
        <authorList>
            <person name="Harkins D.M."/>
            <person name="Durkin A.S."/>
            <person name="Brinkac L.M."/>
            <person name="Haft D.H."/>
            <person name="Selengut J.D."/>
            <person name="Sanka R."/>
            <person name="DePew J."/>
            <person name="Purushe J."/>
            <person name="Chanthongthip A."/>
            <person name="Lattana O."/>
            <person name="Phetsouvanh R."/>
            <person name="Newton P.N."/>
            <person name="Vinetz J.M."/>
            <person name="Sutton G.G."/>
            <person name="Nierman W.C."/>
            <person name="Fouts D.E."/>
        </authorList>
    </citation>
    <scope>NUCLEOTIDE SEQUENCE [LARGE SCALE GENOMIC DNA]</scope>
    <source>
        <strain evidence="1 2">UI 12758</strain>
    </source>
</reference>
<sequence length="39" mass="4768">MFNKEKFRNVTSWLELVEQIGFLYIPQYLFLCVKTKNII</sequence>
<accession>A0A0E2DJ33</accession>
<protein>
    <submittedName>
        <fullName evidence="1">Uncharacterized protein</fullName>
    </submittedName>
</protein>
<name>A0A0E2DJ33_LEPIR</name>
<organism evidence="1 2">
    <name type="scientific">Leptospira interrogans str. UI 12758</name>
    <dbReference type="NCBI Taxonomy" id="1049938"/>
    <lineage>
        <taxon>Bacteria</taxon>
        <taxon>Pseudomonadati</taxon>
        <taxon>Spirochaetota</taxon>
        <taxon>Spirochaetia</taxon>
        <taxon>Leptospirales</taxon>
        <taxon>Leptospiraceae</taxon>
        <taxon>Leptospira</taxon>
    </lineage>
</organism>
<dbReference type="EMBL" id="AHNR02000028">
    <property type="protein sequence ID" value="EKR55649.1"/>
    <property type="molecule type" value="Genomic_DNA"/>
</dbReference>
<dbReference type="Proteomes" id="UP000001340">
    <property type="component" value="Unassembled WGS sequence"/>
</dbReference>
<comment type="caution">
    <text evidence="1">The sequence shown here is derived from an EMBL/GenBank/DDBJ whole genome shotgun (WGS) entry which is preliminary data.</text>
</comment>